<proteinExistence type="predicted"/>
<evidence type="ECO:0000256" key="5">
    <source>
        <dbReference type="ARBA" id="ARBA00022692"/>
    </source>
</evidence>
<keyword evidence="3" id="KW-1003">Cell membrane</keyword>
<organism evidence="11 12">
    <name type="scientific">Leucobacter triazinivorans</name>
    <dbReference type="NCBI Taxonomy" id="1784719"/>
    <lineage>
        <taxon>Bacteria</taxon>
        <taxon>Bacillati</taxon>
        <taxon>Actinomycetota</taxon>
        <taxon>Actinomycetes</taxon>
        <taxon>Micrococcales</taxon>
        <taxon>Microbacteriaceae</taxon>
        <taxon>Leucobacter</taxon>
    </lineage>
</organism>
<keyword evidence="7 10" id="KW-0472">Membrane</keyword>
<accession>A0A4P6KFB3</accession>
<dbReference type="RefSeq" id="WP_130110237.1">
    <property type="nucleotide sequence ID" value="NZ_CP035806.1"/>
</dbReference>
<evidence type="ECO:0000256" key="2">
    <source>
        <dbReference type="ARBA" id="ARBA00022448"/>
    </source>
</evidence>
<feature type="transmembrane region" description="Helical" evidence="10">
    <location>
        <begin position="118"/>
        <end position="141"/>
    </location>
</feature>
<feature type="region of interest" description="Disordered" evidence="9">
    <location>
        <begin position="1"/>
        <end position="23"/>
    </location>
</feature>
<evidence type="ECO:0000256" key="3">
    <source>
        <dbReference type="ARBA" id="ARBA00022475"/>
    </source>
</evidence>
<feature type="compositionally biased region" description="Low complexity" evidence="9">
    <location>
        <begin position="1"/>
        <end position="18"/>
    </location>
</feature>
<name>A0A4P6KFB3_9MICO</name>
<feature type="transmembrane region" description="Helical" evidence="10">
    <location>
        <begin position="38"/>
        <end position="59"/>
    </location>
</feature>
<evidence type="ECO:0000256" key="9">
    <source>
        <dbReference type="SAM" id="MobiDB-lite"/>
    </source>
</evidence>
<feature type="transmembrane region" description="Helical" evidence="10">
    <location>
        <begin position="153"/>
        <end position="171"/>
    </location>
</feature>
<gene>
    <name evidence="11" type="ORF">EVS81_09825</name>
</gene>
<keyword evidence="4" id="KW-0997">Cell inner membrane</keyword>
<dbReference type="Pfam" id="PF02653">
    <property type="entry name" value="BPD_transp_2"/>
    <property type="match status" value="1"/>
</dbReference>
<dbReference type="OrthoDB" id="7947581at2"/>
<sequence>MTNTETSATLTAASTSKTLRGEPKGRTGLARILLGRDAVMIGLLLVTIVLFALFIPRFASPLTVGFLLLDVIPVLLIAMPMTLIIITGEIDLSVASIAGLTSASLGVMWAAGFDMNTAILLSILIGVAAGAFNGVLIAFVGLPSLAVTIGTLALFRGLALVVIGDNAVANFPPEYNAFVTSKLGATGIPTVMIGVLAVVAVFGVLLHFTPFGRGLYAMGYSKEAARFVGIDVVKSKFWLYVASGGVSALAGIYWTLRYSSARSDNATGLELTVVAAVLLGGVSIFGGRGSIPGVFASVLLIGTINYALRLGRVSEVVLVIVTGALLIVSVVTPSIGAALRRLGHERRIRRELPRSDGPGPTGA</sequence>
<evidence type="ECO:0000313" key="11">
    <source>
        <dbReference type="EMBL" id="QBE49106.1"/>
    </source>
</evidence>
<reference evidence="11 12" key="1">
    <citation type="submission" date="2019-02" db="EMBL/GenBank/DDBJ databases">
        <authorList>
            <person name="Sun L."/>
            <person name="Pan D."/>
            <person name="Wu X."/>
        </authorList>
    </citation>
    <scope>NUCLEOTIDE SEQUENCE [LARGE SCALE GENOMIC DNA]</scope>
    <source>
        <strain evidence="11 12">JW-1</strain>
    </source>
</reference>
<dbReference type="InterPro" id="IPR001851">
    <property type="entry name" value="ABC_transp_permease"/>
</dbReference>
<evidence type="ECO:0000256" key="1">
    <source>
        <dbReference type="ARBA" id="ARBA00004651"/>
    </source>
</evidence>
<evidence type="ECO:0000313" key="12">
    <source>
        <dbReference type="Proteomes" id="UP000289260"/>
    </source>
</evidence>
<keyword evidence="6 10" id="KW-1133">Transmembrane helix</keyword>
<dbReference type="PANTHER" id="PTHR32196">
    <property type="entry name" value="ABC TRANSPORTER PERMEASE PROTEIN YPHD-RELATED-RELATED"/>
    <property type="match status" value="1"/>
</dbReference>
<keyword evidence="2" id="KW-0813">Transport</keyword>
<feature type="transmembrane region" description="Helical" evidence="10">
    <location>
        <begin position="316"/>
        <end position="339"/>
    </location>
</feature>
<dbReference type="GO" id="GO:0005886">
    <property type="term" value="C:plasma membrane"/>
    <property type="evidence" value="ECO:0007669"/>
    <property type="project" value="UniProtKB-SubCell"/>
</dbReference>
<comment type="subcellular location">
    <subcellularLocation>
        <location evidence="1">Cell membrane</location>
        <topology evidence="1">Multi-pass membrane protein</topology>
    </subcellularLocation>
</comment>
<dbReference type="Proteomes" id="UP000289260">
    <property type="component" value="Chromosome"/>
</dbReference>
<evidence type="ECO:0000256" key="10">
    <source>
        <dbReference type="SAM" id="Phobius"/>
    </source>
</evidence>
<feature type="transmembrane region" description="Helical" evidence="10">
    <location>
        <begin position="92"/>
        <end position="112"/>
    </location>
</feature>
<feature type="transmembrane region" description="Helical" evidence="10">
    <location>
        <begin position="65"/>
        <end position="85"/>
    </location>
</feature>
<evidence type="ECO:0000256" key="7">
    <source>
        <dbReference type="ARBA" id="ARBA00023136"/>
    </source>
</evidence>
<evidence type="ECO:0000256" key="6">
    <source>
        <dbReference type="ARBA" id="ARBA00022989"/>
    </source>
</evidence>
<dbReference type="CDD" id="cd06579">
    <property type="entry name" value="TM_PBP1_transp_AraH_like"/>
    <property type="match status" value="1"/>
</dbReference>
<dbReference type="AlphaFoldDB" id="A0A4P6KFB3"/>
<feature type="transmembrane region" description="Helical" evidence="10">
    <location>
        <begin position="268"/>
        <end position="286"/>
    </location>
</feature>
<keyword evidence="5 10" id="KW-0812">Transmembrane</keyword>
<dbReference type="KEGG" id="ltr:EVS81_09825"/>
<evidence type="ECO:0000256" key="4">
    <source>
        <dbReference type="ARBA" id="ARBA00022519"/>
    </source>
</evidence>
<feature type="transmembrane region" description="Helical" evidence="10">
    <location>
        <begin position="293"/>
        <end position="310"/>
    </location>
</feature>
<protein>
    <recommendedName>
        <fullName evidence="8">Autoinducer 2 import system permease protein LsrD</fullName>
    </recommendedName>
</protein>
<feature type="transmembrane region" description="Helical" evidence="10">
    <location>
        <begin position="191"/>
        <end position="216"/>
    </location>
</feature>
<dbReference type="EMBL" id="CP035806">
    <property type="protein sequence ID" value="QBE49106.1"/>
    <property type="molecule type" value="Genomic_DNA"/>
</dbReference>
<feature type="transmembrane region" description="Helical" evidence="10">
    <location>
        <begin position="237"/>
        <end position="256"/>
    </location>
</feature>
<dbReference type="GO" id="GO:0022857">
    <property type="term" value="F:transmembrane transporter activity"/>
    <property type="evidence" value="ECO:0007669"/>
    <property type="project" value="InterPro"/>
</dbReference>
<dbReference type="PANTHER" id="PTHR32196:SF71">
    <property type="entry name" value="AUTOINDUCER 2 IMPORT SYSTEM PERMEASE PROTEIN LSRD"/>
    <property type="match status" value="1"/>
</dbReference>
<keyword evidence="12" id="KW-1185">Reference proteome</keyword>
<evidence type="ECO:0000256" key="8">
    <source>
        <dbReference type="ARBA" id="ARBA00039381"/>
    </source>
</evidence>